<keyword evidence="4" id="KW-1185">Reference proteome</keyword>
<dbReference type="InterPro" id="IPR000873">
    <property type="entry name" value="AMP-dep_synth/lig_dom"/>
</dbReference>
<dbReference type="EMBL" id="CP041636">
    <property type="protein sequence ID" value="QDO97535.1"/>
    <property type="molecule type" value="Genomic_DNA"/>
</dbReference>
<evidence type="ECO:0000313" key="4">
    <source>
        <dbReference type="Proteomes" id="UP000317496"/>
    </source>
</evidence>
<dbReference type="InterPro" id="IPR045851">
    <property type="entry name" value="AMP-bd_C_sf"/>
</dbReference>
<dbReference type="Gene3D" id="3.40.50.12780">
    <property type="entry name" value="N-terminal domain of ligase-like"/>
    <property type="match status" value="1"/>
</dbReference>
<dbReference type="Proteomes" id="UP000317496">
    <property type="component" value="Chromosome"/>
</dbReference>
<sequence>MSPVQTNTRAIVSGDMVRPIGEVSRRAGHIAFGLNRLGIGPGTAVAILMRNEISFVEVSQGITMLGAYAVPLNWHLAPPEIEYVLGDCAAQVLFVHADLLDLVPPSVLVDNKLTVIVVRTPEDVCKAYQVSPARAAVPSGMLELESWIGLQQAWTVPPVPAPESIIYTSGTTGKPKGVRRNPPTAEQRRRLDTMREQVYGLRAGIRLLVPAPMYHAAPNVFAMAGAKVAEHLVLMPKFDAEDFLRLVEQHRITNIVTVPTMFVRLLRLPEAVRRRYDLRSLRMVHHAAAPCPPDVKRAMIEWFGPIIHEWYGTTESSVVTACNSEEWLSHPGTVGRAIPGARIEVVGEDGAVLPPGSPGELYVGLDFLPDFTYHNRSEDRQQIGRNGLITGGDIGYLDAEGFLFLCDRKKDMVISGGVNIYPSEVEAALLSMPAVLDCAVIGIPDAEFGEAVLALVVQDGSTDEAAIRKELGQRLARFKLPKAIEFRDSLPRDDAGKLLKRRLREPYWENAPRVI</sequence>
<dbReference type="RefSeq" id="WP_144068516.1">
    <property type="nucleotide sequence ID" value="NZ_CP041636.1"/>
</dbReference>
<dbReference type="GO" id="GO:0016405">
    <property type="term" value="F:CoA-ligase activity"/>
    <property type="evidence" value="ECO:0007669"/>
    <property type="project" value="TreeGrafter"/>
</dbReference>
<dbReference type="OrthoDB" id="9803968at2"/>
<dbReference type="SUPFAM" id="SSF56801">
    <property type="entry name" value="Acetyl-CoA synthetase-like"/>
    <property type="match status" value="1"/>
</dbReference>
<dbReference type="NCBIfam" id="NF009071">
    <property type="entry name" value="PRK12406.1"/>
    <property type="match status" value="1"/>
</dbReference>
<dbReference type="Pfam" id="PF00501">
    <property type="entry name" value="AMP-binding"/>
    <property type="match status" value="1"/>
</dbReference>
<dbReference type="KEGG" id="fer:FNB15_09760"/>
<dbReference type="PANTHER" id="PTHR24096:SF323">
    <property type="entry name" value="BLR3536 PROTEIN"/>
    <property type="match status" value="1"/>
</dbReference>
<name>A0A516H1A8_9PROT</name>
<dbReference type="PROSITE" id="PS00455">
    <property type="entry name" value="AMP_BINDING"/>
    <property type="match status" value="1"/>
</dbReference>
<dbReference type="InterPro" id="IPR020845">
    <property type="entry name" value="AMP-binding_CS"/>
</dbReference>
<feature type="domain" description="AMP-dependent synthetase/ligase" evidence="1">
    <location>
        <begin position="21"/>
        <end position="364"/>
    </location>
</feature>
<reference evidence="3 4" key="1">
    <citation type="submission" date="2019-07" db="EMBL/GenBank/DDBJ databases">
        <title>Genome sequencing for Ferrovibrio sp. K5.</title>
        <authorList>
            <person name="Park S.-J."/>
        </authorList>
    </citation>
    <scope>NUCLEOTIDE SEQUENCE [LARGE SCALE GENOMIC DNA]</scope>
    <source>
        <strain evidence="3 4">K5</strain>
    </source>
</reference>
<evidence type="ECO:0000313" key="3">
    <source>
        <dbReference type="EMBL" id="QDO97535.1"/>
    </source>
</evidence>
<dbReference type="InterPro" id="IPR025110">
    <property type="entry name" value="AMP-bd_C"/>
</dbReference>
<organism evidence="3 4">
    <name type="scientific">Ferrovibrio terrae</name>
    <dbReference type="NCBI Taxonomy" id="2594003"/>
    <lineage>
        <taxon>Bacteria</taxon>
        <taxon>Pseudomonadati</taxon>
        <taxon>Pseudomonadota</taxon>
        <taxon>Alphaproteobacteria</taxon>
        <taxon>Rhodospirillales</taxon>
        <taxon>Rhodospirillaceae</taxon>
        <taxon>Ferrovibrio</taxon>
    </lineage>
</organism>
<evidence type="ECO:0000259" key="1">
    <source>
        <dbReference type="Pfam" id="PF00501"/>
    </source>
</evidence>
<gene>
    <name evidence="3" type="ORF">FNB15_09760</name>
</gene>
<evidence type="ECO:0000259" key="2">
    <source>
        <dbReference type="Pfam" id="PF13193"/>
    </source>
</evidence>
<dbReference type="Pfam" id="PF13193">
    <property type="entry name" value="AMP-binding_C"/>
    <property type="match status" value="1"/>
</dbReference>
<protein>
    <submittedName>
        <fullName evidence="3">AMP-binding protein</fullName>
    </submittedName>
</protein>
<dbReference type="AlphaFoldDB" id="A0A516H1A8"/>
<accession>A0A516H1A8</accession>
<proteinExistence type="predicted"/>
<dbReference type="Gene3D" id="3.30.300.30">
    <property type="match status" value="1"/>
</dbReference>
<dbReference type="PANTHER" id="PTHR24096">
    <property type="entry name" value="LONG-CHAIN-FATTY-ACID--COA LIGASE"/>
    <property type="match status" value="1"/>
</dbReference>
<feature type="domain" description="AMP-binding enzyme C-terminal" evidence="2">
    <location>
        <begin position="424"/>
        <end position="497"/>
    </location>
</feature>
<dbReference type="InterPro" id="IPR042099">
    <property type="entry name" value="ANL_N_sf"/>
</dbReference>